<feature type="domain" description="RNase H type-1" evidence="8">
    <location>
        <begin position="25"/>
        <end position="171"/>
    </location>
</feature>
<dbReference type="InterPro" id="IPR036397">
    <property type="entry name" value="RNaseH_sf"/>
</dbReference>
<reference evidence="9 10" key="1">
    <citation type="submission" date="2016-06" db="EMBL/GenBank/DDBJ databases">
        <title>Genome sequence of Oerskovia enterophila DSM 43852.</title>
        <authorList>
            <person name="Poehlein A."/>
            <person name="Jag V."/>
            <person name="Bengelsdorf F.R."/>
            <person name="Daniel R."/>
            <person name="Duerre P."/>
        </authorList>
    </citation>
    <scope>NUCLEOTIDE SEQUENCE [LARGE SCALE GENOMIC DNA]</scope>
    <source>
        <strain evidence="9 10">DSM 43852</strain>
    </source>
</reference>
<dbReference type="Proteomes" id="UP000093412">
    <property type="component" value="Unassembled WGS sequence"/>
</dbReference>
<dbReference type="InterPro" id="IPR012337">
    <property type="entry name" value="RNaseH-like_sf"/>
</dbReference>
<dbReference type="GO" id="GO:0004523">
    <property type="term" value="F:RNA-DNA hybrid ribonuclease activity"/>
    <property type="evidence" value="ECO:0007669"/>
    <property type="project" value="UniProtKB-EC"/>
</dbReference>
<proteinExistence type="inferred from homology"/>
<evidence type="ECO:0000256" key="4">
    <source>
        <dbReference type="ARBA" id="ARBA00022722"/>
    </source>
</evidence>
<comment type="catalytic activity">
    <reaction evidence="1">
        <text>Endonucleolytic cleavage to 5'-phosphomonoester.</text>
        <dbReference type="EC" id="3.1.26.4"/>
    </reaction>
</comment>
<sequence>MTITDTSTGAASVNELTHAGADISPVEHLTLATDGACSGNPGPAGWAWVDEHGNWSAGPLRQATNQAAEMLGLVEAIGSHVHVRHLTIEIDSAYAMNTYLTWMDAHVRRGWHTQAGKPTSNRTIIEMMLSVRAERRELGLPPVTLVKVKGHAGGKHPLNDAADDRATWARDQSRAGNLTQRTGSGMVIAAAR</sequence>
<dbReference type="InterPro" id="IPR050092">
    <property type="entry name" value="RNase_H"/>
</dbReference>
<evidence type="ECO:0000256" key="5">
    <source>
        <dbReference type="ARBA" id="ARBA00022723"/>
    </source>
</evidence>
<organism evidence="9 10">
    <name type="scientific">Oerskovia enterophila</name>
    <dbReference type="NCBI Taxonomy" id="43678"/>
    <lineage>
        <taxon>Bacteria</taxon>
        <taxon>Bacillati</taxon>
        <taxon>Actinomycetota</taxon>
        <taxon>Actinomycetes</taxon>
        <taxon>Micrococcales</taxon>
        <taxon>Cellulomonadaceae</taxon>
        <taxon>Oerskovia</taxon>
    </lineage>
</organism>
<dbReference type="EMBL" id="MAQA01000003">
    <property type="protein sequence ID" value="OCI32773.1"/>
    <property type="molecule type" value="Genomic_DNA"/>
</dbReference>
<evidence type="ECO:0000313" key="10">
    <source>
        <dbReference type="Proteomes" id="UP000093412"/>
    </source>
</evidence>
<dbReference type="SUPFAM" id="SSF53098">
    <property type="entry name" value="Ribonuclease H-like"/>
    <property type="match status" value="1"/>
</dbReference>
<evidence type="ECO:0000256" key="3">
    <source>
        <dbReference type="ARBA" id="ARBA00012180"/>
    </source>
</evidence>
<dbReference type="PROSITE" id="PS50879">
    <property type="entry name" value="RNASE_H_1"/>
    <property type="match status" value="1"/>
</dbReference>
<dbReference type="PANTHER" id="PTHR10642">
    <property type="entry name" value="RIBONUCLEASE H1"/>
    <property type="match status" value="1"/>
</dbReference>
<protein>
    <recommendedName>
        <fullName evidence="3">ribonuclease H</fullName>
        <ecNumber evidence="3">3.1.26.4</ecNumber>
    </recommendedName>
</protein>
<keyword evidence="4" id="KW-0540">Nuclease</keyword>
<comment type="similarity">
    <text evidence="2">Belongs to the RNase H family.</text>
</comment>
<evidence type="ECO:0000256" key="7">
    <source>
        <dbReference type="ARBA" id="ARBA00022801"/>
    </source>
</evidence>
<gene>
    <name evidence="9" type="primary">rnhA_2</name>
    <name evidence="9" type="ORF">OERS_03650</name>
</gene>
<evidence type="ECO:0000313" key="9">
    <source>
        <dbReference type="EMBL" id="OCI32773.1"/>
    </source>
</evidence>
<keyword evidence="6" id="KW-0255">Endonuclease</keyword>
<dbReference type="Gene3D" id="3.30.420.10">
    <property type="entry name" value="Ribonuclease H-like superfamily/Ribonuclease H"/>
    <property type="match status" value="1"/>
</dbReference>
<evidence type="ECO:0000259" key="8">
    <source>
        <dbReference type="PROSITE" id="PS50879"/>
    </source>
</evidence>
<dbReference type="PANTHER" id="PTHR10642:SF26">
    <property type="entry name" value="RIBONUCLEASE H1"/>
    <property type="match status" value="1"/>
</dbReference>
<keyword evidence="10" id="KW-1185">Reference proteome</keyword>
<evidence type="ECO:0000256" key="1">
    <source>
        <dbReference type="ARBA" id="ARBA00000077"/>
    </source>
</evidence>
<evidence type="ECO:0000256" key="2">
    <source>
        <dbReference type="ARBA" id="ARBA00005300"/>
    </source>
</evidence>
<dbReference type="Pfam" id="PF00075">
    <property type="entry name" value="RNase_H"/>
    <property type="match status" value="1"/>
</dbReference>
<dbReference type="EC" id="3.1.26.4" evidence="3"/>
<dbReference type="RefSeq" id="WP_068623910.1">
    <property type="nucleotide sequence ID" value="NZ_MAQA01000003.1"/>
</dbReference>
<dbReference type="InterPro" id="IPR002156">
    <property type="entry name" value="RNaseH_domain"/>
</dbReference>
<keyword evidence="7 9" id="KW-0378">Hydrolase</keyword>
<evidence type="ECO:0000256" key="6">
    <source>
        <dbReference type="ARBA" id="ARBA00022759"/>
    </source>
</evidence>
<name>A0ABX2Y854_9CELL</name>
<accession>A0ABX2Y854</accession>
<comment type="caution">
    <text evidence="9">The sequence shown here is derived from an EMBL/GenBank/DDBJ whole genome shotgun (WGS) entry which is preliminary data.</text>
</comment>
<keyword evidence="5" id="KW-0479">Metal-binding</keyword>